<dbReference type="PROSITE" id="PS50930">
    <property type="entry name" value="HTH_LYTTR"/>
    <property type="match status" value="1"/>
</dbReference>
<dbReference type="GO" id="GO:0000156">
    <property type="term" value="F:phosphorelay response regulator activity"/>
    <property type="evidence" value="ECO:0007669"/>
    <property type="project" value="InterPro"/>
</dbReference>
<name>A0AA49JDQ7_9BACT</name>
<feature type="modified residue" description="4-aspartylphosphate" evidence="1">
    <location>
        <position position="55"/>
    </location>
</feature>
<sequence length="253" mass="28732">MLRAIIVEDELHSREALKNLVEEYCPEVTVVAAAPSVEEGICLVNQHKPELVFLDIALNVGTGFDLLEQVTERSFEVIFTTAYEHYALRAIKFSAIDYLLKPIDVEELQAAVKKVLSKQQISPYNQQIDTLLHNLQNHNHRRHTITLATAEGLIFVPVCEIVRLEAMGSYTQFHLANGKKIMVSKHLKEYEQLLNTADFFRIHQSHLINLAEVSQYVKADGGYVRLKDQTQVKVSASRKEEFLSRMQPTSSGN</sequence>
<organism evidence="4">
    <name type="scientific">Roseihalotalea indica</name>
    <dbReference type="NCBI Taxonomy" id="2867963"/>
    <lineage>
        <taxon>Bacteria</taxon>
        <taxon>Pseudomonadati</taxon>
        <taxon>Bacteroidota</taxon>
        <taxon>Cytophagia</taxon>
        <taxon>Cytophagales</taxon>
        <taxon>Catalimonadaceae</taxon>
        <taxon>Roseihalotalea</taxon>
    </lineage>
</organism>
<dbReference type="SMART" id="SM00850">
    <property type="entry name" value="LytTR"/>
    <property type="match status" value="1"/>
</dbReference>
<dbReference type="Gene3D" id="3.40.50.2300">
    <property type="match status" value="1"/>
</dbReference>
<evidence type="ECO:0000256" key="1">
    <source>
        <dbReference type="PROSITE-ProRule" id="PRU00169"/>
    </source>
</evidence>
<dbReference type="GO" id="GO:0003677">
    <property type="term" value="F:DNA binding"/>
    <property type="evidence" value="ECO:0007669"/>
    <property type="project" value="UniProtKB-KW"/>
</dbReference>
<gene>
    <name evidence="4" type="ORF">K4G66_32400</name>
</gene>
<evidence type="ECO:0000259" key="3">
    <source>
        <dbReference type="PROSITE" id="PS50930"/>
    </source>
</evidence>
<keyword evidence="1" id="KW-0597">Phosphoprotein</keyword>
<dbReference type="AlphaFoldDB" id="A0AA49JDQ7"/>
<reference evidence="4" key="1">
    <citation type="journal article" date="2023" name="Comput. Struct. Biotechnol. J.">
        <title>Discovery of a novel marine Bacteroidetes with a rich repertoire of carbohydrate-active enzymes.</title>
        <authorList>
            <person name="Chen B."/>
            <person name="Liu G."/>
            <person name="Chen Q."/>
            <person name="Wang H."/>
            <person name="Liu L."/>
            <person name="Tang K."/>
        </authorList>
    </citation>
    <scope>NUCLEOTIDE SEQUENCE</scope>
    <source>
        <strain evidence="4">TK19036</strain>
    </source>
</reference>
<accession>A0AA49JDQ7</accession>
<reference evidence="4" key="2">
    <citation type="journal article" date="2024" name="Antonie Van Leeuwenhoek">
        <title>Roseihalotalea indica gen. nov., sp. nov., a halophilic Bacteroidetes from mesopelagic Southwest Indian Ocean with higher carbohydrate metabolic potential.</title>
        <authorList>
            <person name="Chen B."/>
            <person name="Zhang M."/>
            <person name="Lin D."/>
            <person name="Ye J."/>
            <person name="Tang K."/>
        </authorList>
    </citation>
    <scope>NUCLEOTIDE SEQUENCE</scope>
    <source>
        <strain evidence="4">TK19036</strain>
    </source>
</reference>
<dbReference type="InterPro" id="IPR001789">
    <property type="entry name" value="Sig_transdc_resp-reg_receiver"/>
</dbReference>
<feature type="domain" description="Response regulatory" evidence="2">
    <location>
        <begin position="3"/>
        <end position="116"/>
    </location>
</feature>
<protein>
    <submittedName>
        <fullName evidence="4">LytTR family DNA-binding domain-containing protein</fullName>
    </submittedName>
</protein>
<dbReference type="SUPFAM" id="SSF52172">
    <property type="entry name" value="CheY-like"/>
    <property type="match status" value="1"/>
</dbReference>
<dbReference type="PANTHER" id="PTHR37299">
    <property type="entry name" value="TRANSCRIPTIONAL REGULATOR-RELATED"/>
    <property type="match status" value="1"/>
</dbReference>
<dbReference type="Gene3D" id="2.40.50.1020">
    <property type="entry name" value="LytTr DNA-binding domain"/>
    <property type="match status" value="1"/>
</dbReference>
<dbReference type="InterPro" id="IPR007492">
    <property type="entry name" value="LytTR_DNA-bd_dom"/>
</dbReference>
<proteinExistence type="predicted"/>
<feature type="domain" description="HTH LytTR-type" evidence="3">
    <location>
        <begin position="145"/>
        <end position="248"/>
    </location>
</feature>
<dbReference type="EMBL" id="CP120682">
    <property type="protein sequence ID" value="WKN37073.1"/>
    <property type="molecule type" value="Genomic_DNA"/>
</dbReference>
<dbReference type="PROSITE" id="PS50110">
    <property type="entry name" value="RESPONSE_REGULATORY"/>
    <property type="match status" value="1"/>
</dbReference>
<dbReference type="SMART" id="SM00448">
    <property type="entry name" value="REC"/>
    <property type="match status" value="1"/>
</dbReference>
<dbReference type="Pfam" id="PF00072">
    <property type="entry name" value="Response_reg"/>
    <property type="match status" value="1"/>
</dbReference>
<evidence type="ECO:0000259" key="2">
    <source>
        <dbReference type="PROSITE" id="PS50110"/>
    </source>
</evidence>
<dbReference type="Pfam" id="PF04397">
    <property type="entry name" value="LytTR"/>
    <property type="match status" value="1"/>
</dbReference>
<dbReference type="InterPro" id="IPR011006">
    <property type="entry name" value="CheY-like_superfamily"/>
</dbReference>
<dbReference type="PANTHER" id="PTHR37299:SF1">
    <property type="entry name" value="STAGE 0 SPORULATION PROTEIN A HOMOLOG"/>
    <property type="match status" value="1"/>
</dbReference>
<dbReference type="InterPro" id="IPR046947">
    <property type="entry name" value="LytR-like"/>
</dbReference>
<keyword evidence="4" id="KW-0238">DNA-binding</keyword>
<evidence type="ECO:0000313" key="4">
    <source>
        <dbReference type="EMBL" id="WKN37073.1"/>
    </source>
</evidence>